<dbReference type="InterPro" id="IPR050792">
    <property type="entry name" value="ADP-ribosylglycohydrolase"/>
</dbReference>
<comment type="caution">
    <text evidence="4">The sequence shown here is derived from an EMBL/GenBank/DDBJ whole genome shotgun (WGS) entry which is preliminary data.</text>
</comment>
<gene>
    <name evidence="4" type="ORF">AIOL_004313</name>
</gene>
<keyword evidence="5" id="KW-1185">Reference proteome</keyword>
<evidence type="ECO:0000313" key="5">
    <source>
        <dbReference type="Proteomes" id="UP000037178"/>
    </source>
</evidence>
<keyword evidence="3" id="KW-0460">Magnesium</keyword>
<dbReference type="STRING" id="1675527.AIOL_004313"/>
<dbReference type="GO" id="GO:0016787">
    <property type="term" value="F:hydrolase activity"/>
    <property type="evidence" value="ECO:0007669"/>
    <property type="project" value="UniProtKB-KW"/>
</dbReference>
<comment type="cofactor">
    <cofactor evidence="3">
        <name>Mg(2+)</name>
        <dbReference type="ChEBI" id="CHEBI:18420"/>
    </cofactor>
    <text evidence="3">Binds 2 magnesium ions per subunit.</text>
</comment>
<evidence type="ECO:0000256" key="2">
    <source>
        <dbReference type="ARBA" id="ARBA00022801"/>
    </source>
</evidence>
<dbReference type="AlphaFoldDB" id="A0A0J9E9M6"/>
<sequence length="261" mass="27350">MSTLIKPFSQDQARGMLIGMAMGAAMGNARYGLAPGQWTGVATQALCMGQMLRSANGWDAEDVMKRFVNWRDHGYLSPTRMCFDLDPGMGAALERFEATRNPYQGVPESRDGKAIARLAAVVIAYAGRVESAVAVAGLQARLTHGDPDSARASAAVAEFMVTGESSTLSAVEAPPQAPVAVGDVLRAAIWALGAGNSLEEVLQKATGLGGDADVVGAVAGQLAGRRHGYGGVPSAWRKLLHDHDKILGIADDLHAMRPVDV</sequence>
<feature type="binding site" evidence="3">
    <location>
        <position position="211"/>
    </location>
    <ligand>
        <name>Mg(2+)</name>
        <dbReference type="ChEBI" id="CHEBI:18420"/>
        <label>1</label>
    </ligand>
</feature>
<dbReference type="PANTHER" id="PTHR16222">
    <property type="entry name" value="ADP-RIBOSYLGLYCOHYDROLASE"/>
    <property type="match status" value="1"/>
</dbReference>
<dbReference type="EMBL" id="LFTY01000002">
    <property type="protein sequence ID" value="KMW59331.1"/>
    <property type="molecule type" value="Genomic_DNA"/>
</dbReference>
<keyword evidence="3" id="KW-0479">Metal-binding</keyword>
<accession>A0A0J9E9M6</accession>
<evidence type="ECO:0000313" key="4">
    <source>
        <dbReference type="EMBL" id="KMW59331.1"/>
    </source>
</evidence>
<comment type="similarity">
    <text evidence="1">Belongs to the ADP-ribosylglycohydrolase family.</text>
</comment>
<dbReference type="Proteomes" id="UP000037178">
    <property type="component" value="Unassembled WGS sequence"/>
</dbReference>
<dbReference type="SUPFAM" id="SSF101478">
    <property type="entry name" value="ADP-ribosylglycohydrolase"/>
    <property type="match status" value="1"/>
</dbReference>
<dbReference type="PANTHER" id="PTHR16222:SF24">
    <property type="entry name" value="ADP-RIBOSYLHYDROLASE ARH3"/>
    <property type="match status" value="1"/>
</dbReference>
<dbReference type="RefSeq" id="WP_049644823.1">
    <property type="nucleotide sequence ID" value="NZ_LFTY01000002.1"/>
</dbReference>
<proteinExistence type="inferred from homology"/>
<dbReference type="InterPro" id="IPR036705">
    <property type="entry name" value="Ribosyl_crysJ1_sf"/>
</dbReference>
<reference evidence="4 5" key="1">
    <citation type="submission" date="2015-06" db="EMBL/GenBank/DDBJ databases">
        <title>Draft genome sequence of an Alphaproteobacteria species associated to the Mediterranean sponge Oscarella lobularis.</title>
        <authorList>
            <person name="Jourda C."/>
            <person name="Santini S."/>
            <person name="Claverie J.-M."/>
        </authorList>
    </citation>
    <scope>NUCLEOTIDE SEQUENCE [LARGE SCALE GENOMIC DNA]</scope>
    <source>
        <strain evidence="4">IGS</strain>
    </source>
</reference>
<feature type="binding site" evidence="3">
    <location>
        <position position="213"/>
    </location>
    <ligand>
        <name>Mg(2+)</name>
        <dbReference type="ChEBI" id="CHEBI:18420"/>
        <label>1</label>
    </ligand>
</feature>
<dbReference type="InterPro" id="IPR005502">
    <property type="entry name" value="Ribosyl_crysJ1"/>
</dbReference>
<organism evidence="4 5">
    <name type="scientific">Candidatus Rhodobacter oscarellae</name>
    <dbReference type="NCBI Taxonomy" id="1675527"/>
    <lineage>
        <taxon>Bacteria</taxon>
        <taxon>Pseudomonadati</taxon>
        <taxon>Pseudomonadota</taxon>
        <taxon>Alphaproteobacteria</taxon>
        <taxon>Rhodobacterales</taxon>
        <taxon>Rhodobacter group</taxon>
        <taxon>Rhodobacter</taxon>
    </lineage>
</organism>
<dbReference type="Gene3D" id="1.10.4080.10">
    <property type="entry name" value="ADP-ribosylation/Crystallin J1"/>
    <property type="match status" value="1"/>
</dbReference>
<evidence type="ECO:0000256" key="1">
    <source>
        <dbReference type="ARBA" id="ARBA00010702"/>
    </source>
</evidence>
<name>A0A0J9E9M6_9RHOB</name>
<dbReference type="Pfam" id="PF03747">
    <property type="entry name" value="ADP_ribosyl_GH"/>
    <property type="match status" value="2"/>
</dbReference>
<dbReference type="GO" id="GO:0046872">
    <property type="term" value="F:metal ion binding"/>
    <property type="evidence" value="ECO:0007669"/>
    <property type="project" value="UniProtKB-KW"/>
</dbReference>
<keyword evidence="2 4" id="KW-0378">Hydrolase</keyword>
<evidence type="ECO:0000256" key="3">
    <source>
        <dbReference type="PIRSR" id="PIRSR605502-1"/>
    </source>
</evidence>
<protein>
    <submittedName>
        <fullName evidence="4">ADP-ribosylglycohydrolase</fullName>
    </submittedName>
</protein>
<dbReference type="OrthoDB" id="9806482at2"/>
<dbReference type="PATRIC" id="fig|1675527.3.peg.4513"/>